<dbReference type="InterPro" id="IPR036259">
    <property type="entry name" value="MFS_trans_sf"/>
</dbReference>
<dbReference type="SUPFAM" id="SSF103473">
    <property type="entry name" value="MFS general substrate transporter"/>
    <property type="match status" value="1"/>
</dbReference>
<dbReference type="RefSeq" id="WP_133853838.1">
    <property type="nucleotide sequence ID" value="NZ_SNXZ01000009.1"/>
</dbReference>
<keyword evidence="5 7" id="KW-0472">Membrane</keyword>
<dbReference type="InterPro" id="IPR020846">
    <property type="entry name" value="MFS_dom"/>
</dbReference>
<feature type="transmembrane region" description="Helical" evidence="7">
    <location>
        <begin position="344"/>
        <end position="361"/>
    </location>
</feature>
<dbReference type="PANTHER" id="PTHR23511:SF34">
    <property type="entry name" value="SYNAPTIC VESICLE GLYCOPROTEIN 2"/>
    <property type="match status" value="1"/>
</dbReference>
<evidence type="ECO:0000256" key="2">
    <source>
        <dbReference type="ARBA" id="ARBA00022448"/>
    </source>
</evidence>
<name>A0A4R6RXV7_LABRH</name>
<gene>
    <name evidence="9" type="ORF">EV186_10928</name>
</gene>
<feature type="transmembrane region" description="Helical" evidence="7">
    <location>
        <begin position="313"/>
        <end position="332"/>
    </location>
</feature>
<feature type="transmembrane region" description="Helical" evidence="7">
    <location>
        <begin position="400"/>
        <end position="422"/>
    </location>
</feature>
<dbReference type="PANTHER" id="PTHR23511">
    <property type="entry name" value="SYNAPTIC VESICLE GLYCOPROTEIN 2"/>
    <property type="match status" value="1"/>
</dbReference>
<comment type="subcellular location">
    <subcellularLocation>
        <location evidence="1">Cell membrane</location>
        <topology evidence="1">Multi-pass membrane protein</topology>
    </subcellularLocation>
</comment>
<reference evidence="9 10" key="1">
    <citation type="submission" date="2019-03" db="EMBL/GenBank/DDBJ databases">
        <title>Genomic Encyclopedia of Type Strains, Phase IV (KMG-IV): sequencing the most valuable type-strain genomes for metagenomic binning, comparative biology and taxonomic classification.</title>
        <authorList>
            <person name="Goeker M."/>
        </authorList>
    </citation>
    <scope>NUCLEOTIDE SEQUENCE [LARGE SCALE GENOMIC DNA]</scope>
    <source>
        <strain evidence="9 10">DSM 45361</strain>
    </source>
</reference>
<evidence type="ECO:0000256" key="3">
    <source>
        <dbReference type="ARBA" id="ARBA00022692"/>
    </source>
</evidence>
<dbReference type="OrthoDB" id="9787026at2"/>
<comment type="caution">
    <text evidence="9">The sequence shown here is derived from an EMBL/GenBank/DDBJ whole genome shotgun (WGS) entry which is preliminary data.</text>
</comment>
<dbReference type="GO" id="GO:0005886">
    <property type="term" value="C:plasma membrane"/>
    <property type="evidence" value="ECO:0007669"/>
    <property type="project" value="UniProtKB-SubCell"/>
</dbReference>
<feature type="transmembrane region" description="Helical" evidence="7">
    <location>
        <begin position="99"/>
        <end position="118"/>
    </location>
</feature>
<evidence type="ECO:0000259" key="8">
    <source>
        <dbReference type="PROSITE" id="PS50850"/>
    </source>
</evidence>
<dbReference type="EMBL" id="SNXZ01000009">
    <property type="protein sequence ID" value="TDP91036.1"/>
    <property type="molecule type" value="Genomic_DNA"/>
</dbReference>
<dbReference type="AlphaFoldDB" id="A0A4R6RXV7"/>
<evidence type="ECO:0000313" key="10">
    <source>
        <dbReference type="Proteomes" id="UP000295444"/>
    </source>
</evidence>
<evidence type="ECO:0000256" key="5">
    <source>
        <dbReference type="ARBA" id="ARBA00023136"/>
    </source>
</evidence>
<dbReference type="PROSITE" id="PS50850">
    <property type="entry name" value="MFS"/>
    <property type="match status" value="1"/>
</dbReference>
<dbReference type="CDD" id="cd17316">
    <property type="entry name" value="MFS_SV2_like"/>
    <property type="match status" value="1"/>
</dbReference>
<feature type="region of interest" description="Disordered" evidence="6">
    <location>
        <begin position="233"/>
        <end position="254"/>
    </location>
</feature>
<dbReference type="InterPro" id="IPR005828">
    <property type="entry name" value="MFS_sugar_transport-like"/>
</dbReference>
<feature type="transmembrane region" description="Helical" evidence="7">
    <location>
        <begin position="367"/>
        <end position="388"/>
    </location>
</feature>
<dbReference type="InterPro" id="IPR005829">
    <property type="entry name" value="Sugar_transporter_CS"/>
</dbReference>
<evidence type="ECO:0000313" key="9">
    <source>
        <dbReference type="EMBL" id="TDP91036.1"/>
    </source>
</evidence>
<feature type="transmembrane region" description="Helical" evidence="7">
    <location>
        <begin position="428"/>
        <end position="450"/>
    </location>
</feature>
<dbReference type="PROSITE" id="PS00217">
    <property type="entry name" value="SUGAR_TRANSPORT_2"/>
    <property type="match status" value="1"/>
</dbReference>
<keyword evidence="4 7" id="KW-1133">Transmembrane helix</keyword>
<feature type="transmembrane region" description="Helical" evidence="7">
    <location>
        <begin position="186"/>
        <end position="204"/>
    </location>
</feature>
<evidence type="ECO:0000256" key="7">
    <source>
        <dbReference type="SAM" id="Phobius"/>
    </source>
</evidence>
<feature type="transmembrane region" description="Helical" evidence="7">
    <location>
        <begin position="124"/>
        <end position="145"/>
    </location>
</feature>
<proteinExistence type="predicted"/>
<keyword evidence="10" id="KW-1185">Reference proteome</keyword>
<feature type="domain" description="Major facilitator superfamily (MFS) profile" evidence="8">
    <location>
        <begin position="33"/>
        <end position="455"/>
    </location>
</feature>
<feature type="transmembrane region" description="Helical" evidence="7">
    <location>
        <begin position="33"/>
        <end position="55"/>
    </location>
</feature>
<evidence type="ECO:0000256" key="6">
    <source>
        <dbReference type="SAM" id="MobiDB-lite"/>
    </source>
</evidence>
<evidence type="ECO:0000256" key="4">
    <source>
        <dbReference type="ARBA" id="ARBA00022989"/>
    </source>
</evidence>
<sequence>MDDVAEVRGTTFSSAELAARLDRLPVSRFHYRLLAAGGLGYTFDAMDGAIVAFIMPPVTKQWHLSSLETGVLGSSLLIGFLFGAFFAGVLGDRIGRKKVMVSALGLYCVASVVAAFAPTFWVLFVARVIAGVGTGAESAIIAPYLSEFVPTRVRGRYIGSLAGFFAFGFVFASLLGYFIVRSSPDGWRWVQLITAVPIVMLLWWRRSLPESPRYLHVQGRTAEAEKIVRDVEDSVRASTDKPLPPASSVPAETEAPVPHGRILDNLKALFQGGLRRTTFTTWVYWFVAIFTYYGFFTWIPSLLVNRGFDISKSFAFSILIYLAQIPGYYSAAFISERLERKWTIVLYLSGGAVAAWALANAGSSTEILVWGMVLSFFMNGNAALEYTYTSEIYPTAIRTTGLGVASALGRVGGVIAPLLIGFSYSSVGFGGVFAMLLVLLVLGAVVVAVFGQRTNGRSLEQIGRDTIGVERSTRG</sequence>
<accession>A0A4R6RXV7</accession>
<protein>
    <submittedName>
        <fullName evidence="9">Putative MFS transporter</fullName>
    </submittedName>
</protein>
<organism evidence="9 10">
    <name type="scientific">Labedaea rhizosphaerae</name>
    <dbReference type="NCBI Taxonomy" id="598644"/>
    <lineage>
        <taxon>Bacteria</taxon>
        <taxon>Bacillati</taxon>
        <taxon>Actinomycetota</taxon>
        <taxon>Actinomycetes</taxon>
        <taxon>Pseudonocardiales</taxon>
        <taxon>Pseudonocardiaceae</taxon>
        <taxon>Labedaea</taxon>
    </lineage>
</organism>
<dbReference type="Proteomes" id="UP000295444">
    <property type="component" value="Unassembled WGS sequence"/>
</dbReference>
<feature type="transmembrane region" description="Helical" evidence="7">
    <location>
        <begin position="282"/>
        <end position="301"/>
    </location>
</feature>
<keyword evidence="3 7" id="KW-0812">Transmembrane</keyword>
<dbReference type="GO" id="GO:0022857">
    <property type="term" value="F:transmembrane transporter activity"/>
    <property type="evidence" value="ECO:0007669"/>
    <property type="project" value="InterPro"/>
</dbReference>
<feature type="transmembrane region" description="Helical" evidence="7">
    <location>
        <begin position="67"/>
        <end position="87"/>
    </location>
</feature>
<dbReference type="Gene3D" id="1.20.1250.20">
    <property type="entry name" value="MFS general substrate transporter like domains"/>
    <property type="match status" value="1"/>
</dbReference>
<evidence type="ECO:0000256" key="1">
    <source>
        <dbReference type="ARBA" id="ARBA00004651"/>
    </source>
</evidence>
<feature type="transmembrane region" description="Helical" evidence="7">
    <location>
        <begin position="157"/>
        <end position="180"/>
    </location>
</feature>
<dbReference type="Pfam" id="PF00083">
    <property type="entry name" value="Sugar_tr"/>
    <property type="match status" value="1"/>
</dbReference>
<keyword evidence="2" id="KW-0813">Transport</keyword>